<evidence type="ECO:0000313" key="3">
    <source>
        <dbReference type="Proteomes" id="UP001497516"/>
    </source>
</evidence>
<dbReference type="Proteomes" id="UP001497516">
    <property type="component" value="Chromosome 2"/>
</dbReference>
<feature type="region of interest" description="Disordered" evidence="1">
    <location>
        <begin position="1"/>
        <end position="115"/>
    </location>
</feature>
<gene>
    <name evidence="2" type="ORF">LTRI10_LOCUS14677</name>
</gene>
<evidence type="ECO:0000313" key="2">
    <source>
        <dbReference type="EMBL" id="CAL1372692.1"/>
    </source>
</evidence>
<feature type="compositionally biased region" description="Polar residues" evidence="1">
    <location>
        <begin position="20"/>
        <end position="40"/>
    </location>
</feature>
<dbReference type="EMBL" id="OZ034815">
    <property type="protein sequence ID" value="CAL1372692.1"/>
    <property type="molecule type" value="Genomic_DNA"/>
</dbReference>
<accession>A0AAV2DGZ8</accession>
<proteinExistence type="predicted"/>
<name>A0AAV2DGZ8_9ROSI</name>
<feature type="compositionally biased region" description="Pro residues" evidence="1">
    <location>
        <begin position="1"/>
        <end position="17"/>
    </location>
</feature>
<evidence type="ECO:0000256" key="1">
    <source>
        <dbReference type="SAM" id="MobiDB-lite"/>
    </source>
</evidence>
<feature type="compositionally biased region" description="Basic and acidic residues" evidence="1">
    <location>
        <begin position="51"/>
        <end position="73"/>
    </location>
</feature>
<reference evidence="2 3" key="1">
    <citation type="submission" date="2024-04" db="EMBL/GenBank/DDBJ databases">
        <authorList>
            <person name="Fracassetti M."/>
        </authorList>
    </citation>
    <scope>NUCLEOTIDE SEQUENCE [LARGE SCALE GENOMIC DNA]</scope>
</reference>
<sequence length="140" mass="15360">MEPPSEAPLPDPKPPDASPETTPTQPSKKAKATSISNFSGQADMEVAMITARRENTDTEMETPEKNQKLRESSNEGTEGNQPGRASYKDSVLGNEPMPIIPDGDDLMSDESDCEEAEDDLLCPMTRLYCHSRNWPSETTS</sequence>
<dbReference type="AlphaFoldDB" id="A0AAV2DGZ8"/>
<feature type="compositionally biased region" description="Acidic residues" evidence="1">
    <location>
        <begin position="102"/>
        <end position="115"/>
    </location>
</feature>
<keyword evidence="3" id="KW-1185">Reference proteome</keyword>
<protein>
    <submittedName>
        <fullName evidence="2">Uncharacterized protein</fullName>
    </submittedName>
</protein>
<organism evidence="2 3">
    <name type="scientific">Linum trigynum</name>
    <dbReference type="NCBI Taxonomy" id="586398"/>
    <lineage>
        <taxon>Eukaryota</taxon>
        <taxon>Viridiplantae</taxon>
        <taxon>Streptophyta</taxon>
        <taxon>Embryophyta</taxon>
        <taxon>Tracheophyta</taxon>
        <taxon>Spermatophyta</taxon>
        <taxon>Magnoliopsida</taxon>
        <taxon>eudicotyledons</taxon>
        <taxon>Gunneridae</taxon>
        <taxon>Pentapetalae</taxon>
        <taxon>rosids</taxon>
        <taxon>fabids</taxon>
        <taxon>Malpighiales</taxon>
        <taxon>Linaceae</taxon>
        <taxon>Linum</taxon>
    </lineage>
</organism>